<feature type="domain" description="TNFR-Cys" evidence="4">
    <location>
        <begin position="42"/>
        <end position="76"/>
    </location>
</feature>
<dbReference type="GO" id="GO:0006955">
    <property type="term" value="P:immune response"/>
    <property type="evidence" value="ECO:0007669"/>
    <property type="project" value="InterPro"/>
</dbReference>
<dbReference type="PROSITE" id="PS50050">
    <property type="entry name" value="TNFR_NGFR_2"/>
    <property type="match status" value="4"/>
</dbReference>
<dbReference type="GO" id="GO:2000406">
    <property type="term" value="P:positive regulation of T cell migration"/>
    <property type="evidence" value="ECO:0007669"/>
    <property type="project" value="TreeGrafter"/>
</dbReference>
<feature type="repeat" description="TNFR-Cys" evidence="1">
    <location>
        <begin position="42"/>
        <end position="76"/>
    </location>
</feature>
<sequence length="519" mass="56353">MASRSWADWAGWSSGSNETSEIRKPGITKIIMMNAFSVLSPTCHRAEYLIDQECCPKCPPGSRVKTDCTEFRSTSCLSCIDGSFIDEPTGRKQCFLCTNCDSGSGLRIKTSCTTLSNTVCEPLDGFYCTDSDKDNNCIAAQKHTSCEPGQYIRHKGTAFTDTVCTDCSSDTFSDGTSTSCRSHTKCESLNLQLIKAGTASTDAQCGEHSSNTTVIVGAVSGTLAVALVIAFGISLAFWCKKKKILKTQSVVLMKTANMSYEKSWRRKPLNTVTFLIIMMNVFSVLSITCHRAEYLIGQECCPMCPPGNRVKTDCTEFRSTSCLPCIDGSFMDEPTGHKQCFPCINCDSGSGLRIKTSCTTLSNTVCEPLDGFYCTDSDKDNKHNCIAAQKHTSCEPGQYIRLKGTAFTDTVCTHCSSDTFSDGTSTSCQSHTKCDSPNLQLIKAGTASTDAECGEKSSNTAVIFGSVIGAVGLVTLVIALGIFRFWYKNKKSSQNSEERRNDEDAAKREPLRLQGLSSV</sequence>
<dbReference type="GO" id="GO:0050830">
    <property type="term" value="P:defense response to Gram-positive bacterium"/>
    <property type="evidence" value="ECO:0007669"/>
    <property type="project" value="TreeGrafter"/>
</dbReference>
<evidence type="ECO:0000256" key="3">
    <source>
        <dbReference type="SAM" id="Phobius"/>
    </source>
</evidence>
<dbReference type="Proteomes" id="UP001314229">
    <property type="component" value="Unassembled WGS sequence"/>
</dbReference>
<dbReference type="GO" id="GO:0002720">
    <property type="term" value="P:positive regulation of cytokine production involved in immune response"/>
    <property type="evidence" value="ECO:0007669"/>
    <property type="project" value="TreeGrafter"/>
</dbReference>
<evidence type="ECO:0000259" key="4">
    <source>
        <dbReference type="PROSITE" id="PS50050"/>
    </source>
</evidence>
<dbReference type="CDD" id="cd13405">
    <property type="entry name" value="TNFRSF14_teleost"/>
    <property type="match status" value="2"/>
</dbReference>
<dbReference type="EMBL" id="CAWUFR010000884">
    <property type="protein sequence ID" value="CAK6981741.1"/>
    <property type="molecule type" value="Genomic_DNA"/>
</dbReference>
<gene>
    <name evidence="5" type="ORF">FSCOSCO3_A003849</name>
</gene>
<feature type="compositionally biased region" description="Basic and acidic residues" evidence="2">
    <location>
        <begin position="496"/>
        <end position="511"/>
    </location>
</feature>
<feature type="region of interest" description="Disordered" evidence="2">
    <location>
        <begin position="1"/>
        <end position="20"/>
    </location>
</feature>
<dbReference type="Gene3D" id="2.10.50.10">
    <property type="entry name" value="Tumor Necrosis Factor Receptor, subunit A, domain 2"/>
    <property type="match status" value="6"/>
</dbReference>
<dbReference type="PANTHER" id="PTHR46838">
    <property type="entry name" value="TUMOR NECROSIS FACTOR RECEPTOR SUPERFAMILY MEMBER 14"/>
    <property type="match status" value="1"/>
</dbReference>
<feature type="disulfide bond" evidence="1">
    <location>
        <begin position="325"/>
        <end position="340"/>
    </location>
</feature>
<keyword evidence="1" id="KW-1015">Disulfide bond</keyword>
<dbReference type="PANTHER" id="PTHR46838:SF1">
    <property type="entry name" value="TUMOR NECROSIS FACTOR RECEPTOR SUPERFAMILY MEMBER 14"/>
    <property type="match status" value="1"/>
</dbReference>
<keyword evidence="5" id="KW-0675">Receptor</keyword>
<feature type="disulfide bond" evidence="1">
    <location>
        <begin position="79"/>
        <end position="94"/>
    </location>
</feature>
<evidence type="ECO:0000256" key="1">
    <source>
        <dbReference type="PROSITE-ProRule" id="PRU00206"/>
    </source>
</evidence>
<feature type="domain" description="TNFR-Cys" evidence="4">
    <location>
        <begin position="288"/>
        <end position="322"/>
    </location>
</feature>
<keyword evidence="3" id="KW-0472">Membrane</keyword>
<dbReference type="InterPro" id="IPR001368">
    <property type="entry name" value="TNFR/NGFR_Cys_rich_reg"/>
</dbReference>
<keyword evidence="3" id="KW-1133">Transmembrane helix</keyword>
<dbReference type="InterPro" id="IPR008063">
    <property type="entry name" value="Fas_rcpt"/>
</dbReference>
<name>A0AAV1QBV2_SCOSC</name>
<dbReference type="SUPFAM" id="SSF57586">
    <property type="entry name" value="TNF receptor-like"/>
    <property type="match status" value="4"/>
</dbReference>
<accession>A0AAV1QBV2</accession>
<feature type="repeat" description="TNFR-Cys" evidence="1">
    <location>
        <begin position="288"/>
        <end position="322"/>
    </location>
</feature>
<feature type="compositionally biased region" description="Low complexity" evidence="2">
    <location>
        <begin position="1"/>
        <end position="16"/>
    </location>
</feature>
<protein>
    <submittedName>
        <fullName evidence="5">Tumor necrosis factor receptor superfamily member 14-like isoform X4</fullName>
    </submittedName>
</protein>
<comment type="caution">
    <text evidence="1">Lacks conserved residue(s) required for the propagation of feature annotation.</text>
</comment>
<feature type="disulfide bond" evidence="1">
    <location>
        <begin position="55"/>
        <end position="68"/>
    </location>
</feature>
<feature type="disulfide bond" evidence="1">
    <location>
        <begin position="304"/>
        <end position="322"/>
    </location>
</feature>
<dbReference type="FunFam" id="2.10.50.10:FF:000065">
    <property type="entry name" value="TNF receptor superfamily member 14"/>
    <property type="match status" value="1"/>
</dbReference>
<dbReference type="GO" id="GO:0007165">
    <property type="term" value="P:signal transduction"/>
    <property type="evidence" value="ECO:0007669"/>
    <property type="project" value="InterPro"/>
</dbReference>
<proteinExistence type="predicted"/>
<evidence type="ECO:0000256" key="2">
    <source>
        <dbReference type="SAM" id="MobiDB-lite"/>
    </source>
</evidence>
<dbReference type="SMART" id="SM00208">
    <property type="entry name" value="TNFR"/>
    <property type="match status" value="8"/>
</dbReference>
<dbReference type="GO" id="GO:0006915">
    <property type="term" value="P:apoptotic process"/>
    <property type="evidence" value="ECO:0007669"/>
    <property type="project" value="InterPro"/>
</dbReference>
<feature type="transmembrane region" description="Helical" evidence="3">
    <location>
        <begin position="462"/>
        <end position="487"/>
    </location>
</feature>
<evidence type="ECO:0000313" key="6">
    <source>
        <dbReference type="Proteomes" id="UP001314229"/>
    </source>
</evidence>
<comment type="caution">
    <text evidence="5">The sequence shown here is derived from an EMBL/GenBank/DDBJ whole genome shotgun (WGS) entry which is preliminary data.</text>
</comment>
<feature type="transmembrane region" description="Helical" evidence="3">
    <location>
        <begin position="214"/>
        <end position="239"/>
    </location>
</feature>
<feature type="transmembrane region" description="Helical" evidence="3">
    <location>
        <begin position="268"/>
        <end position="287"/>
    </location>
</feature>
<dbReference type="GO" id="GO:0050829">
    <property type="term" value="P:defense response to Gram-negative bacterium"/>
    <property type="evidence" value="ECO:0007669"/>
    <property type="project" value="TreeGrafter"/>
</dbReference>
<dbReference type="AlphaFoldDB" id="A0AAV1QBV2"/>
<keyword evidence="6" id="KW-1185">Reference proteome</keyword>
<dbReference type="GO" id="GO:0009897">
    <property type="term" value="C:external side of plasma membrane"/>
    <property type="evidence" value="ECO:0007669"/>
    <property type="project" value="TreeGrafter"/>
</dbReference>
<dbReference type="GO" id="GO:0004888">
    <property type="term" value="F:transmembrane signaling receptor activity"/>
    <property type="evidence" value="ECO:0007669"/>
    <property type="project" value="InterPro"/>
</dbReference>
<dbReference type="PROSITE" id="PS00652">
    <property type="entry name" value="TNFR_NGFR_1"/>
    <property type="match status" value="4"/>
</dbReference>
<evidence type="ECO:0000313" key="5">
    <source>
        <dbReference type="EMBL" id="CAK6981741.1"/>
    </source>
</evidence>
<dbReference type="Pfam" id="PF00020">
    <property type="entry name" value="TNFR_c6"/>
    <property type="match status" value="2"/>
</dbReference>
<feature type="repeat" description="TNFR-Cys" evidence="1">
    <location>
        <begin position="324"/>
        <end position="366"/>
    </location>
</feature>
<feature type="repeat" description="TNFR-Cys" evidence="1">
    <location>
        <begin position="78"/>
        <end position="120"/>
    </location>
</feature>
<dbReference type="GO" id="GO:0046642">
    <property type="term" value="P:negative regulation of alpha-beta T cell proliferation"/>
    <property type="evidence" value="ECO:0007669"/>
    <property type="project" value="TreeGrafter"/>
</dbReference>
<organism evidence="5 6">
    <name type="scientific">Scomber scombrus</name>
    <name type="common">Atlantic mackerel</name>
    <name type="synonym">Scomber vernalis</name>
    <dbReference type="NCBI Taxonomy" id="13677"/>
    <lineage>
        <taxon>Eukaryota</taxon>
        <taxon>Metazoa</taxon>
        <taxon>Chordata</taxon>
        <taxon>Craniata</taxon>
        <taxon>Vertebrata</taxon>
        <taxon>Euteleostomi</taxon>
        <taxon>Actinopterygii</taxon>
        <taxon>Neopterygii</taxon>
        <taxon>Teleostei</taxon>
        <taxon>Neoteleostei</taxon>
        <taxon>Acanthomorphata</taxon>
        <taxon>Pelagiaria</taxon>
        <taxon>Scombriformes</taxon>
        <taxon>Scombridae</taxon>
        <taxon>Scomber</taxon>
    </lineage>
</organism>
<reference evidence="5 6" key="1">
    <citation type="submission" date="2024-01" db="EMBL/GenBank/DDBJ databases">
        <authorList>
            <person name="Alioto T."/>
            <person name="Alioto T."/>
            <person name="Gomez Garrido J."/>
        </authorList>
    </citation>
    <scope>NUCLEOTIDE SEQUENCE [LARGE SCALE GENOMIC DNA]</scope>
</reference>
<dbReference type="FunFam" id="2.10.50.10:FF:000007">
    <property type="entry name" value="TNF receptor superfamily member 14"/>
    <property type="match status" value="2"/>
</dbReference>
<keyword evidence="3" id="KW-0812">Transmembrane</keyword>
<dbReference type="PRINTS" id="PR01680">
    <property type="entry name" value="TNFACTORR6"/>
</dbReference>
<feature type="domain" description="TNFR-Cys" evidence="4">
    <location>
        <begin position="324"/>
        <end position="366"/>
    </location>
</feature>
<feature type="region of interest" description="Disordered" evidence="2">
    <location>
        <begin position="493"/>
        <end position="519"/>
    </location>
</feature>
<feature type="disulfide bond" evidence="1">
    <location>
        <begin position="301"/>
        <end position="314"/>
    </location>
</feature>
<feature type="domain" description="TNFR-Cys" evidence="4">
    <location>
        <begin position="78"/>
        <end position="120"/>
    </location>
</feature>
<dbReference type="CDD" id="cd00185">
    <property type="entry name" value="TNFRSF"/>
    <property type="match status" value="1"/>
</dbReference>
<feature type="disulfide bond" evidence="1">
    <location>
        <begin position="58"/>
        <end position="76"/>
    </location>
</feature>